<dbReference type="PANTHER" id="PTHR43162">
    <property type="match status" value="1"/>
</dbReference>
<organism evidence="2 3">
    <name type="scientific">Kibdelosporangium persicum</name>
    <dbReference type="NCBI Taxonomy" id="2698649"/>
    <lineage>
        <taxon>Bacteria</taxon>
        <taxon>Bacillati</taxon>
        <taxon>Actinomycetota</taxon>
        <taxon>Actinomycetes</taxon>
        <taxon>Pseudonocardiales</taxon>
        <taxon>Pseudonocardiaceae</taxon>
        <taxon>Kibdelosporangium</taxon>
    </lineage>
</organism>
<evidence type="ECO:0000259" key="1">
    <source>
        <dbReference type="Pfam" id="PF13460"/>
    </source>
</evidence>
<evidence type="ECO:0000313" key="2">
    <source>
        <dbReference type="EMBL" id="NRN70935.1"/>
    </source>
</evidence>
<gene>
    <name evidence="2" type="ORF">GC106_82100</name>
</gene>
<comment type="caution">
    <text evidence="2">The sequence shown here is derived from an EMBL/GenBank/DDBJ whole genome shotgun (WGS) entry which is preliminary data.</text>
</comment>
<dbReference type="InterPro" id="IPR051604">
    <property type="entry name" value="Ergot_Alk_Oxidoreductase"/>
</dbReference>
<dbReference type="InterPro" id="IPR036291">
    <property type="entry name" value="NAD(P)-bd_dom_sf"/>
</dbReference>
<proteinExistence type="predicted"/>
<name>A0ABX2FJN4_9PSEU</name>
<dbReference type="RefSeq" id="WP_173142093.1">
    <property type="nucleotide sequence ID" value="NZ_CBCSGW010000082.1"/>
</dbReference>
<dbReference type="PANTHER" id="PTHR43162:SF1">
    <property type="entry name" value="PRESTALK A DIFFERENTIATION PROTEIN A"/>
    <property type="match status" value="1"/>
</dbReference>
<dbReference type="Pfam" id="PF13460">
    <property type="entry name" value="NAD_binding_10"/>
    <property type="match status" value="1"/>
</dbReference>
<protein>
    <submittedName>
        <fullName evidence="2">Nucleotide-diphosphate-sugar epimerase</fullName>
    </submittedName>
</protein>
<dbReference type="Gene3D" id="3.90.25.10">
    <property type="entry name" value="UDP-galactose 4-epimerase, domain 1"/>
    <property type="match status" value="1"/>
</dbReference>
<dbReference type="Proteomes" id="UP000763557">
    <property type="component" value="Unassembled WGS sequence"/>
</dbReference>
<dbReference type="SUPFAM" id="SSF51735">
    <property type="entry name" value="NAD(P)-binding Rossmann-fold domains"/>
    <property type="match status" value="1"/>
</dbReference>
<reference evidence="2 3" key="1">
    <citation type="submission" date="2020-01" db="EMBL/GenBank/DDBJ databases">
        <title>Kibdelosporangium persica a novel Actinomycetes from a hot desert in Iran.</title>
        <authorList>
            <person name="Safaei N."/>
            <person name="Zaburannyi N."/>
            <person name="Mueller R."/>
            <person name="Wink J."/>
        </authorList>
    </citation>
    <scope>NUCLEOTIDE SEQUENCE [LARGE SCALE GENOMIC DNA]</scope>
    <source>
        <strain evidence="2 3">4NS15</strain>
    </source>
</reference>
<keyword evidence="3" id="KW-1185">Reference proteome</keyword>
<dbReference type="InterPro" id="IPR016040">
    <property type="entry name" value="NAD(P)-bd_dom"/>
</dbReference>
<dbReference type="Gene3D" id="3.40.50.720">
    <property type="entry name" value="NAD(P)-binding Rossmann-like Domain"/>
    <property type="match status" value="1"/>
</dbReference>
<dbReference type="EMBL" id="JAAATY010000047">
    <property type="protein sequence ID" value="NRN70935.1"/>
    <property type="molecule type" value="Genomic_DNA"/>
</dbReference>
<accession>A0ABX2FJN4</accession>
<feature type="domain" description="NAD(P)-binding" evidence="1">
    <location>
        <begin position="7"/>
        <end position="176"/>
    </location>
</feature>
<evidence type="ECO:0000313" key="3">
    <source>
        <dbReference type="Proteomes" id="UP000763557"/>
    </source>
</evidence>
<sequence length="281" mass="29500">MTILVTGATGNVGRAVVSQLLEAGVSVRATSRNPQTADLPVEVHAADLGDPGSFDAALTGVEKVFLFPNPAGASGFAELAKAKGVKQIVLLSSQAAAHEEFGDSPIRTMHLAVEQAVAKSGIDWTFLRPGGFAANTLAWAPSIVERGEVRMPFPESEANSIHEADIAAVAVKALLEDGHAGAAYELTGPESITQRRQVEVIAAAIGREITVVVQDRAEAKAALREQFGDFANDKMIESLLGMQEATVGRPAGLSDAVEKVLGRPARPFAEWVADHKADFTA</sequence>